<dbReference type="PANTHER" id="PTHR33432:SF27">
    <property type="entry name" value="PROTEIN EMSY-LIKE 3"/>
    <property type="match status" value="1"/>
</dbReference>
<dbReference type="InterPro" id="IPR036142">
    <property type="entry name" value="ENT_dom-like_sf"/>
</dbReference>
<keyword evidence="2" id="KW-0539">Nucleus</keyword>
<keyword evidence="6" id="KW-1185">Reference proteome</keyword>
<dbReference type="InterPro" id="IPR033485">
    <property type="entry name" value="EMSY-LIKE_plant"/>
</dbReference>
<dbReference type="EMBL" id="BAABME010010139">
    <property type="protein sequence ID" value="GAA0176445.1"/>
    <property type="molecule type" value="Genomic_DNA"/>
</dbReference>
<dbReference type="Gene3D" id="1.10.1240.40">
    <property type="entry name" value="ENT domain"/>
    <property type="match status" value="1"/>
</dbReference>
<dbReference type="FunFam" id="1.10.1240.40:FF:000005">
    <property type="entry name" value="ENT domain containing protein, expressed"/>
    <property type="match status" value="1"/>
</dbReference>
<dbReference type="SUPFAM" id="SSF63748">
    <property type="entry name" value="Tudor/PWWP/MBT"/>
    <property type="match status" value="1"/>
</dbReference>
<evidence type="ECO:0000313" key="6">
    <source>
        <dbReference type="Proteomes" id="UP001454036"/>
    </source>
</evidence>
<dbReference type="PROSITE" id="PS51138">
    <property type="entry name" value="ENT"/>
    <property type="match status" value="1"/>
</dbReference>
<dbReference type="GO" id="GO:0050832">
    <property type="term" value="P:defense response to fungus"/>
    <property type="evidence" value="ECO:0007669"/>
    <property type="project" value="InterPro"/>
</dbReference>
<organism evidence="5 6">
    <name type="scientific">Lithospermum erythrorhizon</name>
    <name type="common">Purple gromwell</name>
    <name type="synonym">Lithospermum officinale var. erythrorhizon</name>
    <dbReference type="NCBI Taxonomy" id="34254"/>
    <lineage>
        <taxon>Eukaryota</taxon>
        <taxon>Viridiplantae</taxon>
        <taxon>Streptophyta</taxon>
        <taxon>Embryophyta</taxon>
        <taxon>Tracheophyta</taxon>
        <taxon>Spermatophyta</taxon>
        <taxon>Magnoliopsida</taxon>
        <taxon>eudicotyledons</taxon>
        <taxon>Gunneridae</taxon>
        <taxon>Pentapetalae</taxon>
        <taxon>asterids</taxon>
        <taxon>lamiids</taxon>
        <taxon>Boraginales</taxon>
        <taxon>Boraginaceae</taxon>
        <taxon>Boraginoideae</taxon>
        <taxon>Lithospermeae</taxon>
        <taxon>Lithospermum</taxon>
    </lineage>
</organism>
<feature type="region of interest" description="Disordered" evidence="3">
    <location>
        <begin position="99"/>
        <end position="118"/>
    </location>
</feature>
<evidence type="ECO:0000313" key="5">
    <source>
        <dbReference type="EMBL" id="GAA0176445.1"/>
    </source>
</evidence>
<evidence type="ECO:0000256" key="1">
    <source>
        <dbReference type="ARBA" id="ARBA00004123"/>
    </source>
</evidence>
<dbReference type="Gene3D" id="2.30.30.140">
    <property type="match status" value="1"/>
</dbReference>
<protein>
    <recommendedName>
        <fullName evidence="4">ENT domain-containing protein</fullName>
    </recommendedName>
</protein>
<dbReference type="SMART" id="SM01191">
    <property type="entry name" value="ENT"/>
    <property type="match status" value="1"/>
</dbReference>
<evidence type="ECO:0000256" key="3">
    <source>
        <dbReference type="SAM" id="MobiDB-lite"/>
    </source>
</evidence>
<dbReference type="PANTHER" id="PTHR33432">
    <property type="entry name" value="PROTEIN EMSY-LIKE 4"/>
    <property type="match status" value="1"/>
</dbReference>
<accession>A0AAV3RKX1</accession>
<dbReference type="InterPro" id="IPR005491">
    <property type="entry name" value="ENT_dom"/>
</dbReference>
<proteinExistence type="predicted"/>
<dbReference type="Pfam" id="PF03735">
    <property type="entry name" value="ENT"/>
    <property type="match status" value="1"/>
</dbReference>
<comment type="subcellular location">
    <subcellularLocation>
        <location evidence="1">Nucleus</location>
    </subcellularLocation>
</comment>
<gene>
    <name evidence="5" type="ORF">LIER_29437</name>
</gene>
<evidence type="ECO:0000256" key="2">
    <source>
        <dbReference type="ARBA" id="ARBA00023242"/>
    </source>
</evidence>
<reference evidence="5 6" key="1">
    <citation type="submission" date="2024-01" db="EMBL/GenBank/DDBJ databases">
        <title>The complete chloroplast genome sequence of Lithospermum erythrorhizon: insights into the phylogenetic relationship among Boraginaceae species and the maternal lineages of purple gromwells.</title>
        <authorList>
            <person name="Okada T."/>
            <person name="Watanabe K."/>
        </authorList>
    </citation>
    <scope>NUCLEOTIDE SEQUENCE [LARGE SCALE GENOMIC DNA]</scope>
</reference>
<name>A0AAV3RKX1_LITER</name>
<evidence type="ECO:0000259" key="4">
    <source>
        <dbReference type="PROSITE" id="PS51138"/>
    </source>
</evidence>
<dbReference type="SUPFAM" id="SSF158639">
    <property type="entry name" value="ENT-like"/>
    <property type="match status" value="1"/>
</dbReference>
<dbReference type="CDD" id="cd20404">
    <property type="entry name" value="Tudor_Agenet_AtEML-like"/>
    <property type="match status" value="1"/>
</dbReference>
<sequence length="375" mass="41745">MDFISGGLVGAAPFQRINSDMESQIHFLEQEAYRAVLRAFKAQSDALSWEKEGLITELRKELRVSDDEHRDLLNKVNADDVIRRIREWRTAGCPVVSIPHSGHDQLHSPPVSVSRKKRKTNQPLTVPYGTGLHSLQTHSHAATQQPFSAANRGPATFSGGMKLKLGQQPFSYTTPMQYQTGPHGSSATPFMSDNGESNQDPFVGKKVMTRWPGDKNFYEAVIAEYNNLDGRHALVYDRHTPKETWEWVHLNEIPPADLRWIGDDPGVSRPGFNAGQSGIVDIPSAGRKSSRDLLVNEMPPSQNGVKKMFDNLEILHTDTLIEKIERVLNSNNPDLLEIQQAKKILKEHEQSLVDVIGKLADACDDGGGNETITGR</sequence>
<comment type="caution">
    <text evidence="5">The sequence shown here is derived from an EMBL/GenBank/DDBJ whole genome shotgun (WGS) entry which is preliminary data.</text>
</comment>
<dbReference type="Proteomes" id="UP001454036">
    <property type="component" value="Unassembled WGS sequence"/>
</dbReference>
<dbReference type="AlphaFoldDB" id="A0AAV3RKX1"/>
<feature type="domain" description="ENT" evidence="4">
    <location>
        <begin position="21"/>
        <end position="108"/>
    </location>
</feature>
<dbReference type="GO" id="GO:0005634">
    <property type="term" value="C:nucleus"/>
    <property type="evidence" value="ECO:0007669"/>
    <property type="project" value="UniProtKB-SubCell"/>
</dbReference>